<evidence type="ECO:0000256" key="4">
    <source>
        <dbReference type="ARBA" id="ARBA00022448"/>
    </source>
</evidence>
<feature type="signal peptide" evidence="11">
    <location>
        <begin position="1"/>
        <end position="22"/>
    </location>
</feature>
<keyword evidence="13" id="KW-1185">Reference proteome</keyword>
<evidence type="ECO:0000256" key="6">
    <source>
        <dbReference type="ARBA" id="ARBA00022519"/>
    </source>
</evidence>
<dbReference type="RefSeq" id="WP_148579314.1">
    <property type="nucleotide sequence ID" value="NZ_SDKK01000010.1"/>
</dbReference>
<comment type="caution">
    <text evidence="12">The sequence shown here is derived from an EMBL/GenBank/DDBJ whole genome shotgun (WGS) entry which is preliminary data.</text>
</comment>
<evidence type="ECO:0000256" key="3">
    <source>
        <dbReference type="ARBA" id="ARBA00021563"/>
    </source>
</evidence>
<evidence type="ECO:0000256" key="11">
    <source>
        <dbReference type="SAM" id="SignalP"/>
    </source>
</evidence>
<dbReference type="EMBL" id="SDKK01000010">
    <property type="protein sequence ID" value="TYC56576.1"/>
    <property type="molecule type" value="Genomic_DNA"/>
</dbReference>
<keyword evidence="4" id="KW-0813">Transport</keyword>
<evidence type="ECO:0000313" key="12">
    <source>
        <dbReference type="EMBL" id="TYC56576.1"/>
    </source>
</evidence>
<proteinExistence type="inferred from homology"/>
<evidence type="ECO:0000256" key="2">
    <source>
        <dbReference type="ARBA" id="ARBA00007208"/>
    </source>
</evidence>
<dbReference type="AlphaFoldDB" id="A0A6C2CS61"/>
<keyword evidence="6" id="KW-0997">Cell inner membrane</keyword>
<keyword evidence="8" id="KW-0653">Protein transport</keyword>
<dbReference type="GO" id="GO:0015628">
    <property type="term" value="P:protein secretion by the type II secretion system"/>
    <property type="evidence" value="ECO:0007669"/>
    <property type="project" value="InterPro"/>
</dbReference>
<feature type="chain" id="PRO_5025432645" description="Type II secretion system protein N" evidence="11">
    <location>
        <begin position="23"/>
        <end position="250"/>
    </location>
</feature>
<evidence type="ECO:0000256" key="8">
    <source>
        <dbReference type="ARBA" id="ARBA00022927"/>
    </source>
</evidence>
<organism evidence="12 13">
    <name type="scientific">Zoogloea oleivorans</name>
    <dbReference type="NCBI Taxonomy" id="1552750"/>
    <lineage>
        <taxon>Bacteria</taxon>
        <taxon>Pseudomonadati</taxon>
        <taxon>Pseudomonadota</taxon>
        <taxon>Betaproteobacteria</taxon>
        <taxon>Rhodocyclales</taxon>
        <taxon>Zoogloeaceae</taxon>
        <taxon>Zoogloea</taxon>
    </lineage>
</organism>
<comment type="subcellular location">
    <subcellularLocation>
        <location evidence="1">Cell inner membrane</location>
    </subcellularLocation>
</comment>
<evidence type="ECO:0000256" key="7">
    <source>
        <dbReference type="ARBA" id="ARBA00022692"/>
    </source>
</evidence>
<evidence type="ECO:0000256" key="1">
    <source>
        <dbReference type="ARBA" id="ARBA00004533"/>
    </source>
</evidence>
<evidence type="ECO:0000256" key="9">
    <source>
        <dbReference type="ARBA" id="ARBA00023136"/>
    </source>
</evidence>
<evidence type="ECO:0000313" key="13">
    <source>
        <dbReference type="Proteomes" id="UP000389128"/>
    </source>
</evidence>
<accession>A0A6C2CS61</accession>
<keyword evidence="5" id="KW-1003">Cell membrane</keyword>
<evidence type="ECO:0000256" key="10">
    <source>
        <dbReference type="ARBA" id="ARBA00030772"/>
    </source>
</evidence>
<dbReference type="OrthoDB" id="9179645at2"/>
<dbReference type="Proteomes" id="UP000389128">
    <property type="component" value="Unassembled WGS sequence"/>
</dbReference>
<keyword evidence="7" id="KW-0812">Transmembrane</keyword>
<name>A0A6C2CS61_9RHOO</name>
<keyword evidence="9" id="KW-0472">Membrane</keyword>
<dbReference type="GO" id="GO:0005886">
    <property type="term" value="C:plasma membrane"/>
    <property type="evidence" value="ECO:0007669"/>
    <property type="project" value="UniProtKB-SubCell"/>
</dbReference>
<dbReference type="InterPro" id="IPR022792">
    <property type="entry name" value="T2SS_protein-GspN"/>
</dbReference>
<keyword evidence="11" id="KW-0732">Signal</keyword>
<protein>
    <recommendedName>
        <fullName evidence="3">Type II secretion system protein N</fullName>
    </recommendedName>
    <alternativeName>
        <fullName evidence="10">General secretion pathway protein N</fullName>
    </alternativeName>
</protein>
<sequence>MLKKLLLFLCLTLALLIAKAPASLLDGLVAHFTSDALRLQQAEGSLWHGRGVLASRDAGGRSLSPWLPLAWDFDAAALRHLAVAWHFSSSGTPVGTVEAGIQGLSVSQFSLHAPANTALSPIPHPVARAGWQGDLTIESPRWHCPPDGKCSGEARLLWRGARSALFPGRQFGDYDIRLSAQAGHLRYSVHTLTGEVIVNGQGEAPYGQTPRFDGTISGEPTFLGRLPAIAGGAARPTGRAGQFEIHWPPR</sequence>
<reference evidence="12 13" key="1">
    <citation type="submission" date="2019-01" db="EMBL/GenBank/DDBJ databases">
        <title>Zoogloea oleivorans genome sequencing and assembly.</title>
        <authorList>
            <person name="Tancsics A."/>
            <person name="Farkas M."/>
            <person name="Kriszt B."/>
            <person name="Maroti G."/>
            <person name="Horvath B."/>
        </authorList>
    </citation>
    <scope>NUCLEOTIDE SEQUENCE [LARGE SCALE GENOMIC DNA]</scope>
    <source>
        <strain evidence="12 13">Buc</strain>
    </source>
</reference>
<gene>
    <name evidence="12" type="ORF">ETQ85_12035</name>
</gene>
<comment type="similarity">
    <text evidence="2">Belongs to the GSP N family.</text>
</comment>
<dbReference type="GO" id="GO:0015627">
    <property type="term" value="C:type II protein secretion system complex"/>
    <property type="evidence" value="ECO:0007669"/>
    <property type="project" value="InterPro"/>
</dbReference>
<dbReference type="Pfam" id="PF01203">
    <property type="entry name" value="T2SSN"/>
    <property type="match status" value="1"/>
</dbReference>
<evidence type="ECO:0000256" key="5">
    <source>
        <dbReference type="ARBA" id="ARBA00022475"/>
    </source>
</evidence>